<evidence type="ECO:0000256" key="1">
    <source>
        <dbReference type="SAM" id="Phobius"/>
    </source>
</evidence>
<proteinExistence type="predicted"/>
<evidence type="ECO:0000313" key="3">
    <source>
        <dbReference type="Proteomes" id="UP000614200"/>
    </source>
</evidence>
<keyword evidence="3" id="KW-1185">Reference proteome</keyword>
<keyword evidence="1" id="KW-0812">Transmembrane</keyword>
<reference evidence="2 3" key="1">
    <citation type="submission" date="2020-11" db="EMBL/GenBank/DDBJ databases">
        <title>Fusibacter basophilias sp. nov.</title>
        <authorList>
            <person name="Qiu D."/>
        </authorList>
    </citation>
    <scope>NUCLEOTIDE SEQUENCE [LARGE SCALE GENOMIC DNA]</scope>
    <source>
        <strain evidence="2 3">Q10-2</strain>
    </source>
</reference>
<feature type="transmembrane region" description="Helical" evidence="1">
    <location>
        <begin position="31"/>
        <end position="49"/>
    </location>
</feature>
<comment type="caution">
    <text evidence="2">The sequence shown here is derived from an EMBL/GenBank/DDBJ whole genome shotgun (WGS) entry which is preliminary data.</text>
</comment>
<organism evidence="2 3">
    <name type="scientific">Fusibacter ferrireducens</name>
    <dbReference type="NCBI Taxonomy" id="2785058"/>
    <lineage>
        <taxon>Bacteria</taxon>
        <taxon>Bacillati</taxon>
        <taxon>Bacillota</taxon>
        <taxon>Clostridia</taxon>
        <taxon>Eubacteriales</taxon>
        <taxon>Eubacteriales Family XII. Incertae Sedis</taxon>
        <taxon>Fusibacter</taxon>
    </lineage>
</organism>
<dbReference type="RefSeq" id="WP_194701279.1">
    <property type="nucleotide sequence ID" value="NZ_JADKNH010000004.1"/>
</dbReference>
<dbReference type="EMBL" id="JADKNH010000004">
    <property type="protein sequence ID" value="MBF4693046.1"/>
    <property type="molecule type" value="Genomic_DNA"/>
</dbReference>
<feature type="transmembrane region" description="Helical" evidence="1">
    <location>
        <begin position="61"/>
        <end position="85"/>
    </location>
</feature>
<protein>
    <submittedName>
        <fullName evidence="2">Uncharacterized protein</fullName>
    </submittedName>
</protein>
<sequence length="90" mass="10093">MSIFTLGLYLGLFVANYFKKNTLGLLVKQSMLIKGLLLVAIIATGLFVGHLEFDNVFVLSAYLHFFMGLVMGITMQFSILIVFNLRKEGQ</sequence>
<dbReference type="Proteomes" id="UP000614200">
    <property type="component" value="Unassembled WGS sequence"/>
</dbReference>
<accession>A0ABR9ZSV9</accession>
<name>A0ABR9ZSV9_9FIRM</name>
<keyword evidence="1" id="KW-1133">Transmembrane helix</keyword>
<gene>
    <name evidence="2" type="ORF">ISU02_07935</name>
</gene>
<keyword evidence="1" id="KW-0472">Membrane</keyword>
<evidence type="ECO:0000313" key="2">
    <source>
        <dbReference type="EMBL" id="MBF4693046.1"/>
    </source>
</evidence>